<keyword evidence="6 9" id="KW-0863">Zinc-finger</keyword>
<dbReference type="InterPro" id="IPR044066">
    <property type="entry name" value="TRIAD_supradom"/>
</dbReference>
<evidence type="ECO:0000256" key="6">
    <source>
        <dbReference type="ARBA" id="ARBA00022771"/>
    </source>
</evidence>
<evidence type="ECO:0000256" key="4">
    <source>
        <dbReference type="ARBA" id="ARBA00022723"/>
    </source>
</evidence>
<comment type="caution">
    <text evidence="13">The sequence shown here is derived from an EMBL/GenBank/DDBJ whole genome shotgun (WGS) entry which is preliminary data.</text>
</comment>
<dbReference type="InterPro" id="IPR002867">
    <property type="entry name" value="IBR_dom"/>
</dbReference>
<evidence type="ECO:0000256" key="9">
    <source>
        <dbReference type="PROSITE-ProRule" id="PRU00175"/>
    </source>
</evidence>
<evidence type="ECO:0000259" key="11">
    <source>
        <dbReference type="PROSITE" id="PS50089"/>
    </source>
</evidence>
<dbReference type="InterPro" id="IPR031127">
    <property type="entry name" value="E3_UB_ligase_RBR"/>
</dbReference>
<keyword evidence="5" id="KW-0677">Repeat</keyword>
<proteinExistence type="predicted"/>
<dbReference type="SUPFAM" id="SSF57850">
    <property type="entry name" value="RING/U-box"/>
    <property type="match status" value="3"/>
</dbReference>
<dbReference type="AlphaFoldDB" id="A0AAU9IXN9"/>
<dbReference type="PROSITE" id="PS51873">
    <property type="entry name" value="TRIAD"/>
    <property type="match status" value="1"/>
</dbReference>
<sequence>MEYLARLLRSLHAPLKKIFNSHILEDEIIDPPPSLSRGTSLDKILIDASRTLGFKELIEDELPLKDHDIQTYDFFAEDQKIINDREEAAKEEQKNEIDGLFGMGLFDDDVEIKAPAPAPIQKPAVEDEEECLAYFFADLDVLEDVAYNPEQIKLQQKKREILEICREFAYYNAEIDQPVVKCPICMSKQSDFIKLDCSDIFCLACINLVLVNYLDTGKVFAEEIACPECKAMIPDTIVNKHITADQQQKIKDLRVSLKAQKLVAEGKAIHCPVPDCKGFGYIFPEDLVTACSECKAGVCIPCKRGSHPGLTCEEYEKVNPEENLNDMLLSRNWKRCPNCGSAVEREDGCNFITCTSPVCRGEKALCNLCGKSLVEAQHFSHFQKEGPFGTTCNTLDGIPEPSFESSTPQNAEPEFDLFE</sequence>
<dbReference type="Proteomes" id="UP001162131">
    <property type="component" value="Unassembled WGS sequence"/>
</dbReference>
<evidence type="ECO:0000313" key="14">
    <source>
        <dbReference type="Proteomes" id="UP001162131"/>
    </source>
</evidence>
<evidence type="ECO:0000256" key="1">
    <source>
        <dbReference type="ARBA" id="ARBA00001798"/>
    </source>
</evidence>
<evidence type="ECO:0000259" key="12">
    <source>
        <dbReference type="PROSITE" id="PS51873"/>
    </source>
</evidence>
<feature type="domain" description="RING-type" evidence="12">
    <location>
        <begin position="178"/>
        <end position="389"/>
    </location>
</feature>
<evidence type="ECO:0000256" key="5">
    <source>
        <dbReference type="ARBA" id="ARBA00022737"/>
    </source>
</evidence>
<evidence type="ECO:0000256" key="2">
    <source>
        <dbReference type="ARBA" id="ARBA00012251"/>
    </source>
</evidence>
<dbReference type="CDD" id="cd20335">
    <property type="entry name" value="BRcat_RBR"/>
    <property type="match status" value="1"/>
</dbReference>
<dbReference type="EMBL" id="CAJZBQ010000020">
    <property type="protein sequence ID" value="CAG9318423.1"/>
    <property type="molecule type" value="Genomic_DNA"/>
</dbReference>
<dbReference type="GO" id="GO:0008270">
    <property type="term" value="F:zinc ion binding"/>
    <property type="evidence" value="ECO:0007669"/>
    <property type="project" value="UniProtKB-KW"/>
</dbReference>
<evidence type="ECO:0000256" key="10">
    <source>
        <dbReference type="SAM" id="MobiDB-lite"/>
    </source>
</evidence>
<dbReference type="EC" id="2.3.2.31" evidence="2"/>
<keyword evidence="14" id="KW-1185">Reference proteome</keyword>
<dbReference type="Gene3D" id="3.30.40.10">
    <property type="entry name" value="Zinc/RING finger domain, C3HC4 (zinc finger)"/>
    <property type="match status" value="1"/>
</dbReference>
<name>A0AAU9IXN9_9CILI</name>
<evidence type="ECO:0000256" key="8">
    <source>
        <dbReference type="ARBA" id="ARBA00022833"/>
    </source>
</evidence>
<gene>
    <name evidence="13" type="ORF">BSTOLATCC_MIC20897</name>
</gene>
<feature type="domain" description="RING-type" evidence="11">
    <location>
        <begin position="182"/>
        <end position="230"/>
    </location>
</feature>
<dbReference type="PANTHER" id="PTHR11685">
    <property type="entry name" value="RBR FAMILY RING FINGER AND IBR DOMAIN-CONTAINING"/>
    <property type="match status" value="1"/>
</dbReference>
<dbReference type="GO" id="GO:0016567">
    <property type="term" value="P:protein ubiquitination"/>
    <property type="evidence" value="ECO:0007669"/>
    <property type="project" value="InterPro"/>
</dbReference>
<reference evidence="13" key="1">
    <citation type="submission" date="2021-09" db="EMBL/GenBank/DDBJ databases">
        <authorList>
            <consortium name="AG Swart"/>
            <person name="Singh M."/>
            <person name="Singh A."/>
            <person name="Seah K."/>
            <person name="Emmerich C."/>
        </authorList>
    </citation>
    <scope>NUCLEOTIDE SEQUENCE</scope>
    <source>
        <strain evidence="13">ATCC30299</strain>
    </source>
</reference>
<comment type="catalytic activity">
    <reaction evidence="1">
        <text>[E2 ubiquitin-conjugating enzyme]-S-ubiquitinyl-L-cysteine + [acceptor protein]-L-lysine = [E2 ubiquitin-conjugating enzyme]-L-cysteine + [acceptor protein]-N(6)-ubiquitinyl-L-lysine.</text>
        <dbReference type="EC" id="2.3.2.31"/>
    </reaction>
</comment>
<dbReference type="InterPro" id="IPR001841">
    <property type="entry name" value="Znf_RING"/>
</dbReference>
<protein>
    <recommendedName>
        <fullName evidence="2">RBR-type E3 ubiquitin transferase</fullName>
        <ecNumber evidence="2">2.3.2.31</ecNumber>
    </recommendedName>
</protein>
<dbReference type="Pfam" id="PF01485">
    <property type="entry name" value="IBR"/>
    <property type="match status" value="1"/>
</dbReference>
<dbReference type="PROSITE" id="PS50089">
    <property type="entry name" value="ZF_RING_2"/>
    <property type="match status" value="1"/>
</dbReference>
<dbReference type="Gene3D" id="1.20.120.1750">
    <property type="match status" value="1"/>
</dbReference>
<evidence type="ECO:0000256" key="3">
    <source>
        <dbReference type="ARBA" id="ARBA00022679"/>
    </source>
</evidence>
<dbReference type="InterPro" id="IPR013083">
    <property type="entry name" value="Znf_RING/FYVE/PHD"/>
</dbReference>
<evidence type="ECO:0000313" key="13">
    <source>
        <dbReference type="EMBL" id="CAG9318423.1"/>
    </source>
</evidence>
<dbReference type="GO" id="GO:0061630">
    <property type="term" value="F:ubiquitin protein ligase activity"/>
    <property type="evidence" value="ECO:0007669"/>
    <property type="project" value="UniProtKB-EC"/>
</dbReference>
<accession>A0AAU9IXN9</accession>
<feature type="region of interest" description="Disordered" evidence="10">
    <location>
        <begin position="399"/>
        <end position="419"/>
    </location>
</feature>
<organism evidence="13 14">
    <name type="scientific">Blepharisma stoltei</name>
    <dbReference type="NCBI Taxonomy" id="1481888"/>
    <lineage>
        <taxon>Eukaryota</taxon>
        <taxon>Sar</taxon>
        <taxon>Alveolata</taxon>
        <taxon>Ciliophora</taxon>
        <taxon>Postciliodesmatophora</taxon>
        <taxon>Heterotrichea</taxon>
        <taxon>Heterotrichida</taxon>
        <taxon>Blepharismidae</taxon>
        <taxon>Blepharisma</taxon>
    </lineage>
</organism>
<keyword evidence="4" id="KW-0479">Metal-binding</keyword>
<keyword evidence="3" id="KW-0808">Transferase</keyword>
<keyword evidence="7" id="KW-0833">Ubl conjugation pathway</keyword>
<evidence type="ECO:0000256" key="7">
    <source>
        <dbReference type="ARBA" id="ARBA00022786"/>
    </source>
</evidence>
<keyword evidence="8" id="KW-0862">Zinc</keyword>